<evidence type="ECO:0000256" key="6">
    <source>
        <dbReference type="ARBA" id="ARBA00022833"/>
    </source>
</evidence>
<dbReference type="SUPFAM" id="SSF57850">
    <property type="entry name" value="RING/U-box"/>
    <property type="match status" value="1"/>
</dbReference>
<keyword evidence="6" id="KW-0862">Zinc</keyword>
<dbReference type="InterPro" id="IPR001841">
    <property type="entry name" value="Znf_RING"/>
</dbReference>
<feature type="domain" description="RING-type" evidence="9">
    <location>
        <begin position="18"/>
        <end position="310"/>
    </location>
</feature>
<name>W2PMI5_PHYN3</name>
<dbReference type="OrthoDB" id="78940at2759"/>
<dbReference type="InterPro" id="IPR044066">
    <property type="entry name" value="TRIAD_supradom"/>
</dbReference>
<dbReference type="EMBL" id="KI669619">
    <property type="protein sequence ID" value="ETN02213.1"/>
    <property type="molecule type" value="Genomic_DNA"/>
</dbReference>
<dbReference type="OMA" id="DKEMISD"/>
<evidence type="ECO:0000256" key="1">
    <source>
        <dbReference type="ARBA" id="ARBA00022679"/>
    </source>
</evidence>
<dbReference type="InterPro" id="IPR031127">
    <property type="entry name" value="E3_UB_ligase_RBR"/>
</dbReference>
<dbReference type="GO" id="GO:0004842">
    <property type="term" value="F:ubiquitin-protein transferase activity"/>
    <property type="evidence" value="ECO:0007669"/>
    <property type="project" value="InterPro"/>
</dbReference>
<dbReference type="GeneID" id="20185896"/>
<evidence type="ECO:0000256" key="2">
    <source>
        <dbReference type="ARBA" id="ARBA00022723"/>
    </source>
</evidence>
<evidence type="ECO:0000259" key="9">
    <source>
        <dbReference type="PROSITE" id="PS51873"/>
    </source>
</evidence>
<dbReference type="VEuPathDB" id="FungiDB:PPTG_16839"/>
<keyword evidence="1" id="KW-0808">Transferase</keyword>
<evidence type="ECO:0000259" key="8">
    <source>
        <dbReference type="PROSITE" id="PS50089"/>
    </source>
</evidence>
<accession>W2PMI5</accession>
<evidence type="ECO:0008006" key="12">
    <source>
        <dbReference type="Google" id="ProtNLM"/>
    </source>
</evidence>
<sequence length="504" mass="58620">MAPNAVPDTREVARIDTGSTTCQICFEELTLKSQTTVTRFCSTTCPAVFCTSCLEKHLQLAMEVPYAGALPKIRCPICLIPVNRQRWIRCLEPKAAATELLIQRYWTLSKASCNFTCPGCHNAQYTQLPEFYQDSYRDYANAEALTLRPSEKTRIPELRRVVRRFCHHSKTSTARDVIRYVADNFPASKTNCIIHKVLSRIQDEERRATLLLAYHSIHRRVVSRCCGFFVCFNCKRTLYDASTPCACEEEDKEMISDEDIIECRSCRVMIVKVEGCSSVWCICGFCMSWTDEQRIKKLNQRKLLPVDPFDMTMYDYWTSWHYNFQCATGEDYWELRQSAILHSLNNSHPVFRENLRQFIWKRRFRQSIMGAELALRHRFMLRWYPAVTESLRTLVWRRRRFHRKLLDESRTAFVVRSARREGDRLKPVLLKFMWYCRFHNKTVTPSSTGGNRICASTRVNSGQFGSTRVNSGQFGSTRIDARIAFPCSDGDITALTHCYSSRLP</sequence>
<dbReference type="GO" id="GO:0016567">
    <property type="term" value="P:protein ubiquitination"/>
    <property type="evidence" value="ECO:0007669"/>
    <property type="project" value="InterPro"/>
</dbReference>
<dbReference type="PROSITE" id="PS51873">
    <property type="entry name" value="TRIAD"/>
    <property type="match status" value="1"/>
</dbReference>
<keyword evidence="5" id="KW-0833">Ubl conjugation pathway</keyword>
<protein>
    <recommendedName>
        <fullName evidence="12">RING-type domain-containing protein</fullName>
    </recommendedName>
</protein>
<reference evidence="10 11" key="2">
    <citation type="submission" date="2013-11" db="EMBL/GenBank/DDBJ databases">
        <title>The Genome Sequence of Phytophthora parasitica INRA-310.</title>
        <authorList>
            <consortium name="The Broad Institute Genomics Platform"/>
            <person name="Russ C."/>
            <person name="Tyler B."/>
            <person name="Panabieres F."/>
            <person name="Shan W."/>
            <person name="Tripathy S."/>
            <person name="Grunwald N."/>
            <person name="Machado M."/>
            <person name="Johnson C.S."/>
            <person name="Arredondo F."/>
            <person name="Hong C."/>
            <person name="Coffey M."/>
            <person name="Young S.K."/>
            <person name="Zeng Q."/>
            <person name="Gargeya S."/>
            <person name="Fitzgerald M."/>
            <person name="Abouelleil A."/>
            <person name="Alvarado L."/>
            <person name="Chapman S.B."/>
            <person name="Gainer-Dewar J."/>
            <person name="Goldberg J."/>
            <person name="Griggs A."/>
            <person name="Gujja S."/>
            <person name="Hansen M."/>
            <person name="Howarth C."/>
            <person name="Imamovic A."/>
            <person name="Ireland A."/>
            <person name="Larimer J."/>
            <person name="McCowan C."/>
            <person name="Murphy C."/>
            <person name="Pearson M."/>
            <person name="Poon T.W."/>
            <person name="Priest M."/>
            <person name="Roberts A."/>
            <person name="Saif S."/>
            <person name="Shea T."/>
            <person name="Sykes S."/>
            <person name="Wortman J."/>
            <person name="Nusbaum C."/>
            <person name="Birren B."/>
        </authorList>
    </citation>
    <scope>NUCLEOTIDE SEQUENCE [LARGE SCALE GENOMIC DNA]</scope>
    <source>
        <strain evidence="10 11">INRA-310</strain>
    </source>
</reference>
<feature type="domain" description="RING-type" evidence="8">
    <location>
        <begin position="22"/>
        <end position="78"/>
    </location>
</feature>
<keyword evidence="4 7" id="KW-0863">Zinc-finger</keyword>
<gene>
    <name evidence="10" type="ORF">PPTG_16839</name>
</gene>
<dbReference type="RefSeq" id="XP_008912596.1">
    <property type="nucleotide sequence ID" value="XM_008914348.1"/>
</dbReference>
<evidence type="ECO:0000256" key="7">
    <source>
        <dbReference type="PROSITE-ProRule" id="PRU00175"/>
    </source>
</evidence>
<dbReference type="PANTHER" id="PTHR11685">
    <property type="entry name" value="RBR FAMILY RING FINGER AND IBR DOMAIN-CONTAINING"/>
    <property type="match status" value="1"/>
</dbReference>
<reference evidence="11" key="1">
    <citation type="submission" date="2011-12" db="EMBL/GenBank/DDBJ databases">
        <authorList>
            <consortium name="The Broad Institute Genome Sequencing Platform"/>
            <person name="Russ C."/>
            <person name="Tyler B."/>
            <person name="Panabieres F."/>
            <person name="Shan W."/>
            <person name="Tripathy S."/>
            <person name="Grunwald N."/>
            <person name="Machado M."/>
            <person name="Young S.K."/>
            <person name="Zeng Q."/>
            <person name="Gargeya S."/>
            <person name="Fitzgerald M."/>
            <person name="Haas B."/>
            <person name="Abouelleil A."/>
            <person name="Alvarado L."/>
            <person name="Arachchi H.M."/>
            <person name="Berlin A."/>
            <person name="Chapman S.B."/>
            <person name="Gearin G."/>
            <person name="Goldberg J."/>
            <person name="Griggs A."/>
            <person name="Gujja S."/>
            <person name="Hansen M."/>
            <person name="Heiman D."/>
            <person name="Howarth C."/>
            <person name="Larimer J."/>
            <person name="Lui A."/>
            <person name="MacDonald P.J.P."/>
            <person name="McCowen C."/>
            <person name="Montmayeur A."/>
            <person name="Murphy C."/>
            <person name="Neiman D."/>
            <person name="Pearson M."/>
            <person name="Priest M."/>
            <person name="Roberts A."/>
            <person name="Saif S."/>
            <person name="Shea T."/>
            <person name="Sisk P."/>
            <person name="Stolte C."/>
            <person name="Sykes S."/>
            <person name="Wortman J."/>
            <person name="Nusbaum C."/>
            <person name="Birren B."/>
        </authorList>
    </citation>
    <scope>NUCLEOTIDE SEQUENCE [LARGE SCALE GENOMIC DNA]</scope>
    <source>
        <strain evidence="11">INRA-310</strain>
    </source>
</reference>
<dbReference type="GO" id="GO:0008270">
    <property type="term" value="F:zinc ion binding"/>
    <property type="evidence" value="ECO:0007669"/>
    <property type="project" value="UniProtKB-KW"/>
</dbReference>
<evidence type="ECO:0000256" key="3">
    <source>
        <dbReference type="ARBA" id="ARBA00022737"/>
    </source>
</evidence>
<evidence type="ECO:0000313" key="10">
    <source>
        <dbReference type="EMBL" id="ETN02213.1"/>
    </source>
</evidence>
<organism evidence="10 11">
    <name type="scientific">Phytophthora nicotianae (strain INRA-310)</name>
    <name type="common">Phytophthora parasitica</name>
    <dbReference type="NCBI Taxonomy" id="761204"/>
    <lineage>
        <taxon>Eukaryota</taxon>
        <taxon>Sar</taxon>
        <taxon>Stramenopiles</taxon>
        <taxon>Oomycota</taxon>
        <taxon>Peronosporomycetes</taxon>
        <taxon>Peronosporales</taxon>
        <taxon>Peronosporaceae</taxon>
        <taxon>Phytophthora</taxon>
    </lineage>
</organism>
<proteinExistence type="predicted"/>
<dbReference type="PROSITE" id="PS50089">
    <property type="entry name" value="ZF_RING_2"/>
    <property type="match status" value="1"/>
</dbReference>
<keyword evidence="2" id="KW-0479">Metal-binding</keyword>
<dbReference type="Gene3D" id="3.30.40.10">
    <property type="entry name" value="Zinc/RING finger domain, C3HC4 (zinc finger)"/>
    <property type="match status" value="1"/>
</dbReference>
<dbReference type="Proteomes" id="UP000018817">
    <property type="component" value="Unassembled WGS sequence"/>
</dbReference>
<evidence type="ECO:0000256" key="5">
    <source>
        <dbReference type="ARBA" id="ARBA00022786"/>
    </source>
</evidence>
<keyword evidence="3" id="KW-0677">Repeat</keyword>
<dbReference type="AlphaFoldDB" id="W2PMI5"/>
<evidence type="ECO:0000313" key="11">
    <source>
        <dbReference type="Proteomes" id="UP000018817"/>
    </source>
</evidence>
<evidence type="ECO:0000256" key="4">
    <source>
        <dbReference type="ARBA" id="ARBA00022771"/>
    </source>
</evidence>
<dbReference type="InterPro" id="IPR013083">
    <property type="entry name" value="Znf_RING/FYVE/PHD"/>
</dbReference>